<sequence>MLLDLWDSGVAIVLICLPNKVPNTSLTKTILLGSSTKELQMTSSLPVAVT</sequence>
<dbReference type="Proteomes" id="UP000008311">
    <property type="component" value="Unassembled WGS sequence"/>
</dbReference>
<dbReference type="EMBL" id="EQ974732">
    <property type="protein sequence ID" value="EEF28246.1"/>
    <property type="molecule type" value="Genomic_DNA"/>
</dbReference>
<proteinExistence type="predicted"/>
<evidence type="ECO:0000313" key="1">
    <source>
        <dbReference type="EMBL" id="EEF28246.1"/>
    </source>
</evidence>
<evidence type="ECO:0000313" key="2">
    <source>
        <dbReference type="Proteomes" id="UP000008311"/>
    </source>
</evidence>
<reference evidence="2" key="1">
    <citation type="journal article" date="2010" name="Nat. Biotechnol.">
        <title>Draft genome sequence of the oilseed species Ricinus communis.</title>
        <authorList>
            <person name="Chan A.P."/>
            <person name="Crabtree J."/>
            <person name="Zhao Q."/>
            <person name="Lorenzi H."/>
            <person name="Orvis J."/>
            <person name="Puiu D."/>
            <person name="Melake-Berhan A."/>
            <person name="Jones K.M."/>
            <person name="Redman J."/>
            <person name="Chen G."/>
            <person name="Cahoon E.B."/>
            <person name="Gedil M."/>
            <person name="Stanke M."/>
            <person name="Haas B.J."/>
            <person name="Wortman J.R."/>
            <person name="Fraser-Liggett C.M."/>
            <person name="Ravel J."/>
            <person name="Rabinowicz P.D."/>
        </authorList>
    </citation>
    <scope>NUCLEOTIDE SEQUENCE [LARGE SCALE GENOMIC DNA]</scope>
    <source>
        <strain evidence="2">cv. Hale</strain>
    </source>
</reference>
<organism evidence="1 2">
    <name type="scientific">Ricinus communis</name>
    <name type="common">Castor bean</name>
    <dbReference type="NCBI Taxonomy" id="3988"/>
    <lineage>
        <taxon>Eukaryota</taxon>
        <taxon>Viridiplantae</taxon>
        <taxon>Streptophyta</taxon>
        <taxon>Embryophyta</taxon>
        <taxon>Tracheophyta</taxon>
        <taxon>Spermatophyta</taxon>
        <taxon>Magnoliopsida</taxon>
        <taxon>eudicotyledons</taxon>
        <taxon>Gunneridae</taxon>
        <taxon>Pentapetalae</taxon>
        <taxon>rosids</taxon>
        <taxon>fabids</taxon>
        <taxon>Malpighiales</taxon>
        <taxon>Euphorbiaceae</taxon>
        <taxon>Acalyphoideae</taxon>
        <taxon>Acalypheae</taxon>
        <taxon>Ricinus</taxon>
    </lineage>
</organism>
<accession>B9T7C3</accession>
<keyword evidence="2" id="KW-1185">Reference proteome</keyword>
<protein>
    <submittedName>
        <fullName evidence="1">Uncharacterized protein</fullName>
    </submittedName>
</protein>
<dbReference type="InParanoid" id="B9T7C3"/>
<dbReference type="AlphaFoldDB" id="B9T7C3"/>
<gene>
    <name evidence="1" type="ORF">RCOM_1287420</name>
</gene>
<name>B9T7C3_RICCO</name>